<feature type="region of interest" description="Disordered" evidence="1">
    <location>
        <begin position="31"/>
        <end position="56"/>
    </location>
</feature>
<comment type="caution">
    <text evidence="5">The sequence shown here is derived from an EMBL/GenBank/DDBJ whole genome shotgun (WGS) entry which is preliminary data.</text>
</comment>
<name>A0A3A1U5N3_9MICO</name>
<evidence type="ECO:0000313" key="5">
    <source>
        <dbReference type="EMBL" id="RIX28244.1"/>
    </source>
</evidence>
<accession>A0A3A1U5N3</accession>
<dbReference type="InterPro" id="IPR008613">
    <property type="entry name" value="Excalibur_Ca-bd_domain"/>
</dbReference>
<dbReference type="PANTHER" id="PTHR24094:SF15">
    <property type="entry name" value="AMP-DEPENDENT SYNTHETASE_LIGASE DOMAIN-CONTAINING PROTEIN-RELATED"/>
    <property type="match status" value="1"/>
</dbReference>
<gene>
    <name evidence="5" type="ORF">D1781_12335</name>
</gene>
<feature type="chain" id="PRO_5017456204" evidence="2">
    <location>
        <begin position="29"/>
        <end position="425"/>
    </location>
</feature>
<sequence>MKRPLAVLSAAAVLLSGAVVLAPTAALADVPAPTDSATPAPTDSATPAPTRPVLPAPPALVPGPVIPKTTVRWVNGTLTVVYSSAGPFLQGTSDWTSELRIDGVLVDAPEIGGFRDRVVSVHRAAAAGPAHVEVTTESDIERGSYYDVYPTTWFTATVRQHVVKAKKGQVAASALLGKLRVGAETRGASYSAKRFPQRVDANRDGETTRTEVLKTESTKRATVHRDTVRSGRWRSPYDGRVVRSPKKVVVDHLVPLQEAWTSGAAGWSTKKRTAFANDLGYGPALVAISPQAHRAKGSKEPTAYLPSAASYRCAYVKDWIAVKSRWGLSVDAKERTALTTDLATYCANPFVAKPGKPNLTALVGKPKPKAKPAAHHVVTKPHGTDPQYGTCTELKRHPNHAPYVRGVDPEYAWYQDRDHDGIVCE</sequence>
<dbReference type="EMBL" id="QXTG01000002">
    <property type="protein sequence ID" value="RIX28244.1"/>
    <property type="molecule type" value="Genomic_DNA"/>
</dbReference>
<dbReference type="Pfam" id="PF05901">
    <property type="entry name" value="Excalibur"/>
    <property type="match status" value="1"/>
</dbReference>
<dbReference type="AlphaFoldDB" id="A0A3A1U5N3"/>
<evidence type="ECO:0000259" key="4">
    <source>
        <dbReference type="Pfam" id="PF07510"/>
    </source>
</evidence>
<evidence type="ECO:0000256" key="2">
    <source>
        <dbReference type="SAM" id="SignalP"/>
    </source>
</evidence>
<dbReference type="Proteomes" id="UP000265742">
    <property type="component" value="Unassembled WGS sequence"/>
</dbReference>
<dbReference type="PANTHER" id="PTHR24094">
    <property type="entry name" value="SECRETED PROTEIN"/>
    <property type="match status" value="1"/>
</dbReference>
<feature type="domain" description="GmrSD restriction endonucleases C-terminal" evidence="4">
    <location>
        <begin position="224"/>
        <end position="339"/>
    </location>
</feature>
<reference evidence="6" key="1">
    <citation type="submission" date="2018-09" db="EMBL/GenBank/DDBJ databases">
        <authorList>
            <person name="Kim I."/>
        </authorList>
    </citation>
    <scope>NUCLEOTIDE SEQUENCE [LARGE SCALE GENOMIC DNA]</scope>
    <source>
        <strain evidence="6">DD4a</strain>
    </source>
</reference>
<evidence type="ECO:0000313" key="6">
    <source>
        <dbReference type="Proteomes" id="UP000265742"/>
    </source>
</evidence>
<feature type="compositionally biased region" description="Low complexity" evidence="1">
    <location>
        <begin position="31"/>
        <end position="48"/>
    </location>
</feature>
<evidence type="ECO:0000259" key="3">
    <source>
        <dbReference type="Pfam" id="PF05901"/>
    </source>
</evidence>
<feature type="domain" description="Excalibur calcium-binding" evidence="3">
    <location>
        <begin position="388"/>
        <end position="425"/>
    </location>
</feature>
<dbReference type="OrthoDB" id="5196645at2"/>
<dbReference type="InterPro" id="IPR011089">
    <property type="entry name" value="GmrSD_C"/>
</dbReference>
<proteinExistence type="predicted"/>
<keyword evidence="2" id="KW-0732">Signal</keyword>
<keyword evidence="6" id="KW-1185">Reference proteome</keyword>
<protein>
    <submittedName>
        <fullName evidence="5">DUF1524 domain-containing protein</fullName>
    </submittedName>
</protein>
<dbReference type="Pfam" id="PF07510">
    <property type="entry name" value="GmrSD_C"/>
    <property type="match status" value="1"/>
</dbReference>
<evidence type="ECO:0000256" key="1">
    <source>
        <dbReference type="SAM" id="MobiDB-lite"/>
    </source>
</evidence>
<feature type="signal peptide" evidence="2">
    <location>
        <begin position="1"/>
        <end position="28"/>
    </location>
</feature>
<dbReference type="RefSeq" id="WP_119482555.1">
    <property type="nucleotide sequence ID" value="NZ_QXTG01000002.1"/>
</dbReference>
<organism evidence="5 6">
    <name type="scientific">Amnibacterium setariae</name>
    <dbReference type="NCBI Taxonomy" id="2306585"/>
    <lineage>
        <taxon>Bacteria</taxon>
        <taxon>Bacillati</taxon>
        <taxon>Actinomycetota</taxon>
        <taxon>Actinomycetes</taxon>
        <taxon>Micrococcales</taxon>
        <taxon>Microbacteriaceae</taxon>
        <taxon>Amnibacterium</taxon>
    </lineage>
</organism>